<proteinExistence type="inferred from homology"/>
<dbReference type="InterPro" id="IPR002155">
    <property type="entry name" value="Thiolase"/>
</dbReference>
<dbReference type="SUPFAM" id="SSF53901">
    <property type="entry name" value="Thiolase-like"/>
    <property type="match status" value="2"/>
</dbReference>
<reference evidence="8 9" key="1">
    <citation type="submission" date="2023-09" db="EMBL/GenBank/DDBJ databases">
        <title>Genomes of two closely related lineages of the louse Polyplax serrata with different host specificities.</title>
        <authorList>
            <person name="Martinu J."/>
            <person name="Tarabai H."/>
            <person name="Stefka J."/>
            <person name="Hypsa V."/>
        </authorList>
    </citation>
    <scope>NUCLEOTIDE SEQUENCE [LARGE SCALE GENOMIC DNA]</scope>
    <source>
        <strain evidence="8">98ZLc_SE</strain>
    </source>
</reference>
<dbReference type="CDD" id="cd00751">
    <property type="entry name" value="thiolase"/>
    <property type="match status" value="1"/>
</dbReference>
<feature type="domain" description="Thiolase C-terminal" evidence="7">
    <location>
        <begin position="271"/>
        <end position="393"/>
    </location>
</feature>
<evidence type="ECO:0000256" key="3">
    <source>
        <dbReference type="ARBA" id="ARBA00022679"/>
    </source>
</evidence>
<evidence type="ECO:0000313" key="8">
    <source>
        <dbReference type="EMBL" id="KAK6641713.1"/>
    </source>
</evidence>
<evidence type="ECO:0000256" key="1">
    <source>
        <dbReference type="ARBA" id="ARBA00005189"/>
    </source>
</evidence>
<gene>
    <name evidence="8" type="ORF">RUM44_013428</name>
</gene>
<evidence type="ECO:0000259" key="6">
    <source>
        <dbReference type="Pfam" id="PF00108"/>
    </source>
</evidence>
<comment type="caution">
    <text evidence="8">The sequence shown here is derived from an EMBL/GenBank/DDBJ whole genome shotgun (WGS) entry which is preliminary data.</text>
</comment>
<protein>
    <recommendedName>
        <fullName evidence="10">Acetyl-CoA acetyltransferase</fullName>
    </recommendedName>
</protein>
<dbReference type="InterPro" id="IPR020616">
    <property type="entry name" value="Thiolase_N"/>
</dbReference>
<name>A0ABR1BE52_POLSC</name>
<comment type="similarity">
    <text evidence="2 5">Belongs to the thiolase-like superfamily. Thiolase family.</text>
</comment>
<dbReference type="Pfam" id="PF00108">
    <property type="entry name" value="Thiolase_N"/>
    <property type="match status" value="1"/>
</dbReference>
<dbReference type="InterPro" id="IPR020610">
    <property type="entry name" value="Thiolase_AS"/>
</dbReference>
<dbReference type="Pfam" id="PF02803">
    <property type="entry name" value="Thiolase_C"/>
    <property type="match status" value="1"/>
</dbReference>
<keyword evidence="9" id="KW-1185">Reference proteome</keyword>
<dbReference type="PROSITE" id="PS00099">
    <property type="entry name" value="THIOLASE_3"/>
    <property type="match status" value="1"/>
</dbReference>
<evidence type="ECO:0008006" key="10">
    <source>
        <dbReference type="Google" id="ProtNLM"/>
    </source>
</evidence>
<evidence type="ECO:0000256" key="2">
    <source>
        <dbReference type="ARBA" id="ARBA00010982"/>
    </source>
</evidence>
<dbReference type="Proteomes" id="UP001359485">
    <property type="component" value="Unassembled WGS sequence"/>
</dbReference>
<evidence type="ECO:0000256" key="4">
    <source>
        <dbReference type="ARBA" id="ARBA00023315"/>
    </source>
</evidence>
<keyword evidence="4 5" id="KW-0012">Acyltransferase</keyword>
<comment type="pathway">
    <text evidence="1">Lipid metabolism.</text>
</comment>
<organism evidence="8 9">
    <name type="scientific">Polyplax serrata</name>
    <name type="common">Common mouse louse</name>
    <dbReference type="NCBI Taxonomy" id="468196"/>
    <lineage>
        <taxon>Eukaryota</taxon>
        <taxon>Metazoa</taxon>
        <taxon>Ecdysozoa</taxon>
        <taxon>Arthropoda</taxon>
        <taxon>Hexapoda</taxon>
        <taxon>Insecta</taxon>
        <taxon>Pterygota</taxon>
        <taxon>Neoptera</taxon>
        <taxon>Paraneoptera</taxon>
        <taxon>Psocodea</taxon>
        <taxon>Troctomorpha</taxon>
        <taxon>Phthiraptera</taxon>
        <taxon>Anoplura</taxon>
        <taxon>Polyplacidae</taxon>
        <taxon>Polyplax</taxon>
    </lineage>
</organism>
<keyword evidence="3 5" id="KW-0808">Transferase</keyword>
<feature type="domain" description="Thiolase N-terminal" evidence="6">
    <location>
        <begin position="6"/>
        <end position="263"/>
    </location>
</feature>
<evidence type="ECO:0000259" key="7">
    <source>
        <dbReference type="Pfam" id="PF02803"/>
    </source>
</evidence>
<dbReference type="PANTHER" id="PTHR18919">
    <property type="entry name" value="ACETYL-COA C-ACYLTRANSFERASE"/>
    <property type="match status" value="1"/>
</dbReference>
<dbReference type="Gene3D" id="3.40.47.10">
    <property type="match status" value="1"/>
</dbReference>
<dbReference type="PROSITE" id="PS00737">
    <property type="entry name" value="THIOLASE_2"/>
    <property type="match status" value="1"/>
</dbReference>
<dbReference type="EMBL" id="JAWJWF010000001">
    <property type="protein sequence ID" value="KAK6641713.1"/>
    <property type="molecule type" value="Genomic_DNA"/>
</dbReference>
<accession>A0ABR1BE52</accession>
<dbReference type="InterPro" id="IPR020617">
    <property type="entry name" value="Thiolase_C"/>
</dbReference>
<dbReference type="InterPro" id="IPR016039">
    <property type="entry name" value="Thiolase-like"/>
</dbReference>
<dbReference type="PIRSF" id="PIRSF000429">
    <property type="entry name" value="Ac-CoA_Ac_transf"/>
    <property type="match status" value="1"/>
</dbReference>
<dbReference type="PANTHER" id="PTHR18919:SF107">
    <property type="entry name" value="ACETYL-COA ACETYLTRANSFERASE, CYTOSOLIC"/>
    <property type="match status" value="1"/>
</dbReference>
<sequence>MNKSEVFIVSAARTPIGNFCGSLSSYKGSQLGSLAIKAALGRANVAPEDVSEVIMGQALVAGQGQNPARQAAINAGIPYSVPACNVGMLCGSGMKALCLAYQAICCNEAEIIVAGGQESMTQAPHVIQMRNGVKMGKAELTDSMLGDGLMCAFCNIHMGETAENIAKQYSIKREEQDKFAEECQKKTEEAQSKHLFDKEIVPVNYTVGKEVKTLTKDEFPKSGVTMETLAKLRPVFLKDGGTVTAGNASGINDGAAAVVLVSEKKLKEKNLKPLARVVGFSQAGIEPSVMGLGPVSAVKKLLEKIQWKIEDVDLFELNEAFAAQSLAVVKDLGVDMNKVNVNGGALALGHPIGASGCRIVVTLLHALEQRGKRKGVASLCIGGGMGIAMAVERCS</sequence>
<dbReference type="NCBIfam" id="TIGR01930">
    <property type="entry name" value="AcCoA-C-Actrans"/>
    <property type="match status" value="1"/>
</dbReference>
<dbReference type="InterPro" id="IPR020613">
    <property type="entry name" value="Thiolase_CS"/>
</dbReference>
<evidence type="ECO:0000256" key="5">
    <source>
        <dbReference type="RuleBase" id="RU003557"/>
    </source>
</evidence>
<evidence type="ECO:0000313" key="9">
    <source>
        <dbReference type="Proteomes" id="UP001359485"/>
    </source>
</evidence>